<evidence type="ECO:0000256" key="2">
    <source>
        <dbReference type="SAM" id="Phobius"/>
    </source>
</evidence>
<keyword evidence="1" id="KW-0175">Coiled coil</keyword>
<keyword evidence="2" id="KW-0472">Membrane</keyword>
<proteinExistence type="predicted"/>
<keyword evidence="2" id="KW-0812">Transmembrane</keyword>
<evidence type="ECO:0000313" key="3">
    <source>
        <dbReference type="EMBL" id="MBP3952035.1"/>
    </source>
</evidence>
<feature type="coiled-coil region" evidence="1">
    <location>
        <begin position="67"/>
        <end position="108"/>
    </location>
</feature>
<reference evidence="3" key="1">
    <citation type="submission" date="2021-03" db="EMBL/GenBank/DDBJ databases">
        <title>Bacillus suaedae sp. nov., isolated from Suaeda aralocaspica.</title>
        <authorList>
            <person name="Lei R.F.R."/>
        </authorList>
    </citation>
    <scope>NUCLEOTIDE SEQUENCE</scope>
    <source>
        <strain evidence="3">YZJH907-2</strain>
    </source>
</reference>
<comment type="caution">
    <text evidence="3">The sequence shown here is derived from an EMBL/GenBank/DDBJ whole genome shotgun (WGS) entry which is preliminary data.</text>
</comment>
<keyword evidence="2" id="KW-1133">Transmembrane helix</keyword>
<evidence type="ECO:0000256" key="1">
    <source>
        <dbReference type="SAM" id="Coils"/>
    </source>
</evidence>
<name>A0A940WZV8_9BACI</name>
<dbReference type="AlphaFoldDB" id="A0A940WZV8"/>
<feature type="transmembrane region" description="Helical" evidence="2">
    <location>
        <begin position="12"/>
        <end position="36"/>
    </location>
</feature>
<accession>A0A940WZV8</accession>
<organism evidence="3 4">
    <name type="scientific">Halalkalibacter suaedae</name>
    <dbReference type="NCBI Taxonomy" id="2822140"/>
    <lineage>
        <taxon>Bacteria</taxon>
        <taxon>Bacillati</taxon>
        <taxon>Bacillota</taxon>
        <taxon>Bacilli</taxon>
        <taxon>Bacillales</taxon>
        <taxon>Bacillaceae</taxon>
        <taxon>Halalkalibacter</taxon>
    </lineage>
</organism>
<sequence length="190" mass="21624">MSESEKSYSKLQWFFLVILIPTIFAIVLFGFILSLVGFDVVDQVKKVGSSIPGVSQLFESEEAEPVIDEAQADVDELQQMIEEQQAEIDILQSDLQMKQSELDSYLAQQSEETQSEREFENEQVEKKLTELGKLYENMSPEKAASVIGQLQSAEAVQHLSKVSVEARSKIFEEMEDTKIVELLRRQLNNE</sequence>
<keyword evidence="4" id="KW-1185">Reference proteome</keyword>
<gene>
    <name evidence="3" type="ORF">J7W16_12920</name>
</gene>
<dbReference type="SUPFAM" id="SSF158791">
    <property type="entry name" value="MgtE N-terminal domain-like"/>
    <property type="match status" value="1"/>
</dbReference>
<dbReference type="Proteomes" id="UP000678228">
    <property type="component" value="Unassembled WGS sequence"/>
</dbReference>
<protein>
    <recommendedName>
        <fullName evidence="5">Magnesium transporter MgtE intracellular domain-containing protein</fullName>
    </recommendedName>
</protein>
<dbReference type="RefSeq" id="WP_210597737.1">
    <property type="nucleotide sequence ID" value="NZ_JAGKSQ010000005.1"/>
</dbReference>
<evidence type="ECO:0000313" key="4">
    <source>
        <dbReference type="Proteomes" id="UP000678228"/>
    </source>
</evidence>
<evidence type="ECO:0008006" key="5">
    <source>
        <dbReference type="Google" id="ProtNLM"/>
    </source>
</evidence>
<dbReference type="EMBL" id="JAGKSQ010000005">
    <property type="protein sequence ID" value="MBP3952035.1"/>
    <property type="molecule type" value="Genomic_DNA"/>
</dbReference>